<dbReference type="GO" id="GO:0009239">
    <property type="term" value="P:enterobactin biosynthetic process"/>
    <property type="evidence" value="ECO:0007669"/>
    <property type="project" value="UniProtKB-UniPathway"/>
</dbReference>
<evidence type="ECO:0000256" key="7">
    <source>
        <dbReference type="ARBA" id="ARBA00023191"/>
    </source>
</evidence>
<comment type="catalytic activity">
    <reaction evidence="11">
        <text>apo-[peptidyl-carrier protein] + CoA = holo-[peptidyl-carrier protein] + adenosine 3',5'-bisphosphate + H(+)</text>
        <dbReference type="Rhea" id="RHEA:46228"/>
        <dbReference type="Rhea" id="RHEA-COMP:11479"/>
        <dbReference type="Rhea" id="RHEA-COMP:11480"/>
        <dbReference type="ChEBI" id="CHEBI:15378"/>
        <dbReference type="ChEBI" id="CHEBI:29999"/>
        <dbReference type="ChEBI" id="CHEBI:57287"/>
        <dbReference type="ChEBI" id="CHEBI:58343"/>
        <dbReference type="ChEBI" id="CHEBI:64479"/>
    </reaction>
</comment>
<dbReference type="GO" id="GO:0005886">
    <property type="term" value="C:plasma membrane"/>
    <property type="evidence" value="ECO:0007669"/>
    <property type="project" value="TreeGrafter"/>
</dbReference>
<dbReference type="InterPro" id="IPR003542">
    <property type="entry name" value="Enbac_synth_compD-like"/>
</dbReference>
<gene>
    <name evidence="16" type="primary">pptA</name>
    <name evidence="16" type="ORF">SSPSH_002624</name>
</gene>
<accession>U2FWA8</accession>
<dbReference type="InterPro" id="IPR041354">
    <property type="entry name" value="4PPT_N"/>
</dbReference>
<evidence type="ECO:0000259" key="15">
    <source>
        <dbReference type="Pfam" id="PF17837"/>
    </source>
</evidence>
<feature type="binding site" evidence="12">
    <location>
        <position position="155"/>
    </location>
    <ligand>
        <name>CoA</name>
        <dbReference type="ChEBI" id="CHEBI:57287"/>
    </ligand>
</feature>
<dbReference type="InterPro" id="IPR008278">
    <property type="entry name" value="4-PPantetheinyl_Trfase_dom"/>
</dbReference>
<keyword evidence="6 16" id="KW-0808">Transferase</keyword>
<keyword evidence="13" id="KW-0460">Magnesium</keyword>
<comment type="similarity">
    <text evidence="3">Belongs to the P-Pant transferase superfamily. EntD family.</text>
</comment>
<keyword evidence="13" id="KW-0479">Metal-binding</keyword>
<dbReference type="AlphaFoldDB" id="U2FWA8"/>
<evidence type="ECO:0000256" key="11">
    <source>
        <dbReference type="ARBA" id="ARBA00049191"/>
    </source>
</evidence>
<evidence type="ECO:0000256" key="9">
    <source>
        <dbReference type="ARBA" id="ARBA00031996"/>
    </source>
</evidence>
<dbReference type="Gene3D" id="3.90.470.20">
    <property type="entry name" value="4'-phosphopantetheinyl transferase domain"/>
    <property type="match status" value="1"/>
</dbReference>
<dbReference type="GO" id="GO:0000287">
    <property type="term" value="F:magnesium ion binding"/>
    <property type="evidence" value="ECO:0007669"/>
    <property type="project" value="InterPro"/>
</dbReference>
<comment type="cofactor">
    <cofactor evidence="13">
        <name>Mg(2+)</name>
        <dbReference type="ChEBI" id="CHEBI:18420"/>
    </cofactor>
</comment>
<evidence type="ECO:0000256" key="2">
    <source>
        <dbReference type="ARBA" id="ARBA00004993"/>
    </source>
</evidence>
<dbReference type="PANTHER" id="PTHR38096">
    <property type="entry name" value="ENTEROBACTIN SYNTHASE COMPONENT D"/>
    <property type="match status" value="1"/>
</dbReference>
<feature type="domain" description="4'-phosphopantetheinyl transferase" evidence="14">
    <location>
        <begin position="109"/>
        <end position="178"/>
    </location>
</feature>
<evidence type="ECO:0000256" key="5">
    <source>
        <dbReference type="ARBA" id="ARBA00019087"/>
    </source>
</evidence>
<evidence type="ECO:0000256" key="3">
    <source>
        <dbReference type="ARBA" id="ARBA00008342"/>
    </source>
</evidence>
<evidence type="ECO:0000256" key="1">
    <source>
        <dbReference type="ARBA" id="ARBA00003937"/>
    </source>
</evidence>
<feature type="binding site" evidence="13">
    <location>
        <position position="114"/>
    </location>
    <ligand>
        <name>Mg(2+)</name>
        <dbReference type="ChEBI" id="CHEBI:18420"/>
    </ligand>
</feature>
<evidence type="ECO:0000256" key="4">
    <source>
        <dbReference type="ARBA" id="ARBA00011503"/>
    </source>
</evidence>
<evidence type="ECO:0000256" key="13">
    <source>
        <dbReference type="PIRSR" id="PIRSR603542-2"/>
    </source>
</evidence>
<dbReference type="Proteomes" id="UP000006242">
    <property type="component" value="Unassembled WGS sequence"/>
</dbReference>
<protein>
    <recommendedName>
        <fullName evidence="5">Enterobactin synthase component D</fullName>
    </recommendedName>
    <alternativeName>
        <fullName evidence="8">4'-phosphopantetheinyl transferase EntD</fullName>
    </alternativeName>
    <alternativeName>
        <fullName evidence="9">Enterochelin synthase D</fullName>
    </alternativeName>
</protein>
<dbReference type="Pfam" id="PF01648">
    <property type="entry name" value="ACPS"/>
    <property type="match status" value="1"/>
</dbReference>
<dbReference type="GO" id="GO:0008897">
    <property type="term" value="F:holo-[acyl-carrier-protein] synthase activity"/>
    <property type="evidence" value="ECO:0007669"/>
    <property type="project" value="InterPro"/>
</dbReference>
<feature type="binding site" evidence="13">
    <location>
        <position position="115"/>
    </location>
    <ligand>
        <name>Mg(2+)</name>
        <dbReference type="ChEBI" id="CHEBI:18420"/>
    </ligand>
</feature>
<comment type="caution">
    <text evidence="16">The sequence shown here is derived from an EMBL/GenBank/DDBJ whole genome shotgun (WGS) entry which is preliminary data.</text>
</comment>
<feature type="domain" description="4'-phosphopantetheinyl transferase N-terminal" evidence="15">
    <location>
        <begin position="36"/>
        <end position="101"/>
    </location>
</feature>
<comment type="catalytic activity">
    <reaction evidence="10">
        <text>apo-[aryl-carrier protein] + CoA = holo-[aryl-carrier protein] + adenosine 3',5'-bisphosphate + H(+)</text>
        <dbReference type="Rhea" id="RHEA:48404"/>
        <dbReference type="Rhea" id="RHEA-COMP:15903"/>
        <dbReference type="Rhea" id="RHEA-COMP:17557"/>
        <dbReference type="ChEBI" id="CHEBI:15378"/>
        <dbReference type="ChEBI" id="CHEBI:29999"/>
        <dbReference type="ChEBI" id="CHEBI:57287"/>
        <dbReference type="ChEBI" id="CHEBI:58343"/>
        <dbReference type="ChEBI" id="CHEBI:64479"/>
    </reaction>
</comment>
<sequence length="218" mass="22567">MIRDHTLETVIAGLLPQNVIVRAGPIVAAGALPAIEAALVARAVQTRRAEFASGRALARDALAALGRPVPALGATRDAGPAWPQGVIGSVTHADGVVAAAVTVRGALTGLGIDIEGPRLLEASVWESVFTAAERATLCDARAAAQLFSAKEAAFKCLAALGPPPTDFSDFELIATHDGYRVRLASAARPLARMRVRTRLHGERIVCAACCHSATGQPD</sequence>
<evidence type="ECO:0000256" key="8">
    <source>
        <dbReference type="ARBA" id="ARBA00029894"/>
    </source>
</evidence>
<dbReference type="eggNOG" id="COG2977">
    <property type="taxonomic scope" value="Bacteria"/>
</dbReference>
<feature type="binding site" evidence="12">
    <location>
        <position position="113"/>
    </location>
    <ligand>
        <name>CoA</name>
        <dbReference type="ChEBI" id="CHEBI:57287"/>
    </ligand>
</feature>
<dbReference type="PANTHER" id="PTHR38096:SF1">
    <property type="entry name" value="ENTEROBACTIN SYNTHASE COMPONENT D"/>
    <property type="match status" value="1"/>
</dbReference>
<dbReference type="RefSeq" id="WP_021031755.1">
    <property type="nucleotide sequence ID" value="NZ_AFNV02000018.1"/>
</dbReference>
<dbReference type="OrthoDB" id="8210607at2"/>
<reference evidence="16 17" key="1">
    <citation type="journal article" date="2011" name="J. Bacteriol.">
        <title>Genome sequence of Salinisphaera shabanensis, a gammaproteobacterium from the harsh, variable environment of the brine-seawater interface of the Shaban Deep in the Red Sea.</title>
        <authorList>
            <person name="Antunes A."/>
            <person name="Alam I."/>
            <person name="Bajic V.B."/>
            <person name="Stingl U."/>
        </authorList>
    </citation>
    <scope>NUCLEOTIDE SEQUENCE [LARGE SCALE GENOMIC DNA]</scope>
    <source>
        <strain evidence="16 17">E1L3A</strain>
    </source>
</reference>
<evidence type="ECO:0000256" key="12">
    <source>
        <dbReference type="PIRSR" id="PIRSR603542-1"/>
    </source>
</evidence>
<reference evidence="16 17" key="2">
    <citation type="journal article" date="2013" name="PLoS ONE">
        <title>INDIGO - INtegrated Data Warehouse of MIcrobial GenOmes with Examples from the Red Sea Extremophiles.</title>
        <authorList>
            <person name="Alam I."/>
            <person name="Antunes A."/>
            <person name="Kamau A.A."/>
            <person name="Ba Alawi W."/>
            <person name="Kalkatawi M."/>
            <person name="Stingl U."/>
            <person name="Bajic V.B."/>
        </authorList>
    </citation>
    <scope>NUCLEOTIDE SEQUENCE [LARGE SCALE GENOMIC DNA]</scope>
    <source>
        <strain evidence="16 17">E1L3A</strain>
    </source>
</reference>
<dbReference type="PRINTS" id="PR01399">
    <property type="entry name" value="ENTSNTHTASED"/>
</dbReference>
<keyword evidence="7" id="KW-0259">Enterobactin biosynthesis</keyword>
<organism evidence="16 17">
    <name type="scientific">Salinisphaera shabanensis E1L3A</name>
    <dbReference type="NCBI Taxonomy" id="1033802"/>
    <lineage>
        <taxon>Bacteria</taxon>
        <taxon>Pseudomonadati</taxon>
        <taxon>Pseudomonadota</taxon>
        <taxon>Gammaproteobacteria</taxon>
        <taxon>Salinisphaerales</taxon>
        <taxon>Salinisphaeraceae</taxon>
        <taxon>Salinisphaera</taxon>
    </lineage>
</organism>
<feature type="binding site" evidence="12">
    <location>
        <position position="151"/>
    </location>
    <ligand>
        <name>CoA</name>
        <dbReference type="ChEBI" id="CHEBI:57287"/>
    </ligand>
</feature>
<dbReference type="InterPro" id="IPR037143">
    <property type="entry name" value="4-PPantetheinyl_Trfase_dom_sf"/>
</dbReference>
<evidence type="ECO:0000256" key="6">
    <source>
        <dbReference type="ARBA" id="ARBA00022679"/>
    </source>
</evidence>
<comment type="subunit">
    <text evidence="4">EntB, EntD, EntE, and EntF form a multienzyme complex called enterobactin synthase.</text>
</comment>
<dbReference type="STRING" id="1033802.SSPSH_002624"/>
<dbReference type="UniPathway" id="UPA00017"/>
<evidence type="ECO:0000259" key="14">
    <source>
        <dbReference type="Pfam" id="PF01648"/>
    </source>
</evidence>
<feature type="binding site" evidence="12">
    <location>
        <begin position="91"/>
        <end position="92"/>
    </location>
    <ligand>
        <name>CoA</name>
        <dbReference type="ChEBI" id="CHEBI:57287"/>
    </ligand>
</feature>
<keyword evidence="17" id="KW-1185">Reference proteome</keyword>
<proteinExistence type="inferred from homology"/>
<name>U2FWA8_9GAMM</name>
<feature type="binding site" evidence="12">
    <location>
        <position position="55"/>
    </location>
    <ligand>
        <name>CoA</name>
        <dbReference type="ChEBI" id="CHEBI:57287"/>
    </ligand>
</feature>
<feature type="binding site" evidence="13">
    <location>
        <position position="113"/>
    </location>
    <ligand>
        <name>Mg(2+)</name>
        <dbReference type="ChEBI" id="CHEBI:18420"/>
    </ligand>
</feature>
<evidence type="ECO:0000313" key="16">
    <source>
        <dbReference type="EMBL" id="ERJ18528.1"/>
    </source>
</evidence>
<evidence type="ECO:0000313" key="17">
    <source>
        <dbReference type="Proteomes" id="UP000006242"/>
    </source>
</evidence>
<evidence type="ECO:0000256" key="10">
    <source>
        <dbReference type="ARBA" id="ARBA00049176"/>
    </source>
</evidence>
<dbReference type="EMBL" id="AFNV02000018">
    <property type="protein sequence ID" value="ERJ18528.1"/>
    <property type="molecule type" value="Genomic_DNA"/>
</dbReference>
<feature type="binding site" evidence="12">
    <location>
        <position position="47"/>
    </location>
    <ligand>
        <name>CoA</name>
        <dbReference type="ChEBI" id="CHEBI:57287"/>
    </ligand>
</feature>
<dbReference type="SUPFAM" id="SSF56214">
    <property type="entry name" value="4'-phosphopantetheinyl transferase"/>
    <property type="match status" value="1"/>
</dbReference>
<comment type="pathway">
    <text evidence="2">Siderophore biosynthesis; enterobactin biosynthesis.</text>
</comment>
<dbReference type="GO" id="GO:0009366">
    <property type="term" value="C:enterobactin synthetase complex"/>
    <property type="evidence" value="ECO:0007669"/>
    <property type="project" value="InterPro"/>
</dbReference>
<dbReference type="Pfam" id="PF17837">
    <property type="entry name" value="4PPT_N"/>
    <property type="match status" value="1"/>
</dbReference>
<comment type="function">
    <text evidence="1">Involved in the biosynthesis of the siderophore enterobactin (enterochelin), which is a macrocyclic trimeric lactone of N-(2,3-dihydroxybenzoyl)-serine. The serine trilactone serves as a scaffolding for the three catechol functionalities that provide hexadentate coordination for the tightly ligated iron(2+) atoms. Plays an essential role in the assembly of the enterobactin by catalyzing the transfer of the 4'-phosphopantetheine (Ppant) moiety from coenzyme A to the apo-domains of both EntB (ArCP domain) and EntF (PCP domain) to yield their holo-forms which make them competent for the activation of 2,3-dihydroxybenzoate (DHB) and L-serine, respectively.</text>
</comment>